<sequence length="159" mass="16954">MTRPLFYTAAGLAALLGSALLAPDAAAQACAGTFGAGKTRLVVTATEIRNAHGEMVFTLYPDDSGRFLAKHGKLLRVRTAAQSPATTACFWVTPGSYAVATYHDENGDHDFNRTLFTIKEGFGFSNDAPTTLGLPSLSRVRFPVPAGGASIRVRTRYSR</sequence>
<dbReference type="InterPro" id="IPR018673">
    <property type="entry name" value="DUF2141"/>
</dbReference>
<evidence type="ECO:0000313" key="2">
    <source>
        <dbReference type="EMBL" id="SEK89916.1"/>
    </source>
</evidence>
<dbReference type="Pfam" id="PF09912">
    <property type="entry name" value="DUF2141"/>
    <property type="match status" value="1"/>
</dbReference>
<dbReference type="OrthoDB" id="7189112at2"/>
<dbReference type="STRING" id="1855283.SAMN05216382_1068"/>
<dbReference type="EMBL" id="FNZZ01000002">
    <property type="protein sequence ID" value="SEK89916.1"/>
    <property type="molecule type" value="Genomic_DNA"/>
</dbReference>
<evidence type="ECO:0000256" key="1">
    <source>
        <dbReference type="SAM" id="SignalP"/>
    </source>
</evidence>
<keyword evidence="3" id="KW-1185">Reference proteome</keyword>
<protein>
    <submittedName>
        <fullName evidence="2">Uncharacterized conserved protein, DUF2141 family</fullName>
    </submittedName>
</protein>
<dbReference type="Proteomes" id="UP000199214">
    <property type="component" value="Unassembled WGS sequence"/>
</dbReference>
<evidence type="ECO:0000313" key="3">
    <source>
        <dbReference type="Proteomes" id="UP000199214"/>
    </source>
</evidence>
<dbReference type="RefSeq" id="WP_093004096.1">
    <property type="nucleotide sequence ID" value="NZ_FNZZ01000002.1"/>
</dbReference>
<keyword evidence="1" id="KW-0732">Signal</keyword>
<dbReference type="AlphaFoldDB" id="A0A1H7KTW2"/>
<proteinExistence type="predicted"/>
<feature type="signal peptide" evidence="1">
    <location>
        <begin position="1"/>
        <end position="27"/>
    </location>
</feature>
<reference evidence="3" key="1">
    <citation type="submission" date="2016-10" db="EMBL/GenBank/DDBJ databases">
        <authorList>
            <person name="Varghese N."/>
            <person name="Submissions S."/>
        </authorList>
    </citation>
    <scope>NUCLEOTIDE SEQUENCE [LARGE SCALE GENOMIC DNA]</scope>
    <source>
        <strain evidence="3">JS21-1</strain>
    </source>
</reference>
<accession>A0A1H7KTW2</accession>
<feature type="chain" id="PRO_5011743150" evidence="1">
    <location>
        <begin position="28"/>
        <end position="159"/>
    </location>
</feature>
<gene>
    <name evidence="2" type="ORF">SAMN05216382_1068</name>
</gene>
<organism evidence="2 3">
    <name type="scientific">Sphingomonas palmae</name>
    <dbReference type="NCBI Taxonomy" id="1855283"/>
    <lineage>
        <taxon>Bacteria</taxon>
        <taxon>Pseudomonadati</taxon>
        <taxon>Pseudomonadota</taxon>
        <taxon>Alphaproteobacteria</taxon>
        <taxon>Sphingomonadales</taxon>
        <taxon>Sphingomonadaceae</taxon>
        <taxon>Sphingomonas</taxon>
    </lineage>
</organism>
<name>A0A1H7KTW2_9SPHN</name>